<dbReference type="VEuPathDB" id="FungiDB:PSHT_14083"/>
<comment type="caution">
    <text evidence="1">The sequence shown here is derived from an EMBL/GenBank/DDBJ whole genome shotgun (WGS) entry which is preliminary data.</text>
</comment>
<keyword evidence="2" id="KW-1185">Reference proteome</keyword>
<reference evidence="1" key="1">
    <citation type="submission" date="2017-12" db="EMBL/GenBank/DDBJ databases">
        <title>Gene loss provides genomic basis for host adaptation in cereal stripe rust fungi.</title>
        <authorList>
            <person name="Xia C."/>
        </authorList>
    </citation>
    <scope>NUCLEOTIDE SEQUENCE [LARGE SCALE GENOMIC DNA]</scope>
    <source>
        <strain evidence="1">93-210</strain>
    </source>
</reference>
<name>A0A2S4VZP6_9BASI</name>
<dbReference type="EMBL" id="PKSL01000015">
    <property type="protein sequence ID" value="POW14993.1"/>
    <property type="molecule type" value="Genomic_DNA"/>
</dbReference>
<accession>A0A2S4VZP6</accession>
<feature type="non-terminal residue" evidence="1">
    <location>
        <position position="239"/>
    </location>
</feature>
<proteinExistence type="predicted"/>
<evidence type="ECO:0000313" key="1">
    <source>
        <dbReference type="EMBL" id="POW14993.1"/>
    </source>
</evidence>
<feature type="non-terminal residue" evidence="1">
    <location>
        <position position="1"/>
    </location>
</feature>
<dbReference type="AlphaFoldDB" id="A0A2S4VZP6"/>
<sequence>LVAFPSGLLASSPQVCTRYYIPSLTLKPGYIYCQTAEDKDFQCPSTSCGDAKSHYFVNCARFLDKGKMSPYKFTVYYAKFIANDAGGYLDATDFYGEVLRCPTGPAHPHNQIRPPLVAFPSGLLASSVQVCKSYYIPSITLKPGYIYCQTAEQKNFQCPSNSCGDGKSHYFVNCAKRIGDQKFGPPKMTVYYMKFTAVDDAGYLDATDYYGGSFRCPTDSGHPHNQIRPQCTSCDPRIG</sequence>
<organism evidence="1 2">
    <name type="scientific">Puccinia striiformis</name>
    <dbReference type="NCBI Taxonomy" id="27350"/>
    <lineage>
        <taxon>Eukaryota</taxon>
        <taxon>Fungi</taxon>
        <taxon>Dikarya</taxon>
        <taxon>Basidiomycota</taxon>
        <taxon>Pucciniomycotina</taxon>
        <taxon>Pucciniomycetes</taxon>
        <taxon>Pucciniales</taxon>
        <taxon>Pucciniaceae</taxon>
        <taxon>Puccinia</taxon>
    </lineage>
</organism>
<dbReference type="VEuPathDB" id="FungiDB:PSHT_14512"/>
<gene>
    <name evidence="1" type="ORF">PSTT_02550</name>
</gene>
<dbReference type="Proteomes" id="UP000239156">
    <property type="component" value="Unassembled WGS sequence"/>
</dbReference>
<evidence type="ECO:0000313" key="2">
    <source>
        <dbReference type="Proteomes" id="UP000239156"/>
    </source>
</evidence>
<protein>
    <submittedName>
        <fullName evidence="1">Uncharacterized protein</fullName>
    </submittedName>
</protein>
<dbReference type="VEuPathDB" id="FungiDB:PSTT_02550"/>